<comment type="caution">
    <text evidence="4">The sequence shown here is derived from an EMBL/GenBank/DDBJ whole genome shotgun (WGS) entry which is preliminary data.</text>
</comment>
<gene>
    <name evidence="4" type="ORF">RclHR1_04660014</name>
</gene>
<evidence type="ECO:0000256" key="1">
    <source>
        <dbReference type="ARBA" id="ARBA00023117"/>
    </source>
</evidence>
<sequence length="546" mass="62598">MNTATENYTENYIGYEALVSYLNGSQSWSYLGFLELNQNTIIASLTSLTNSPITLVKWQVFDLTWYKRFLNIAKEILEPNTFDELKKKPAQALSPGALTLLLIKSANSGGGIGYLIADHSRYSTKLQTFWKGVIKKCEKENLLPTATTVVSSSMKTQSDLSKISQSDFPKTLQPATAVVSSTKKTQSDLPKTSDFPKILQPDHSKISQLDLSKKMLKISVKRVKHPMDLFTIKSKLEKNEYTELEEFEEDIRLIFCNCYTYNDVENETYYSGKALESIFNKKWNEKLILQGRQTRELKRVRDNDNDTDTDSTSFKKQIQQILEQNEDKLVYKQVINDGLLIASAYENLITGNIMPFIEILKTSLLSRSKMSLFSADEAVLQAIVESLLPLKHRVPELSLIMDGKKQKGTGRFGYSDIFVLKEIGDRYISLELKYISLVDKILEKENEKFLLERLYTYWSKEHEETKQVTINEILNNGINQLKSYMNVISKGKPVDYFSSGVFDKRIKITKSNPNKLKGFVILVVGFRRILWRSVGEVISNYNYDKI</sequence>
<dbReference type="SUPFAM" id="SSF47370">
    <property type="entry name" value="Bromodomain"/>
    <property type="match status" value="1"/>
</dbReference>
<proteinExistence type="predicted"/>
<accession>A0A2Z6RK40</accession>
<dbReference type="Proteomes" id="UP000247702">
    <property type="component" value="Unassembled WGS sequence"/>
</dbReference>
<dbReference type="InterPro" id="IPR036427">
    <property type="entry name" value="Bromodomain-like_sf"/>
</dbReference>
<dbReference type="PROSITE" id="PS50014">
    <property type="entry name" value="BROMODOMAIN_2"/>
    <property type="match status" value="1"/>
</dbReference>
<reference evidence="4 5" key="1">
    <citation type="submission" date="2017-11" db="EMBL/GenBank/DDBJ databases">
        <title>The genome of Rhizophagus clarus HR1 reveals common genetic basis of auxotrophy among arbuscular mycorrhizal fungi.</title>
        <authorList>
            <person name="Kobayashi Y."/>
        </authorList>
    </citation>
    <scope>NUCLEOTIDE SEQUENCE [LARGE SCALE GENOMIC DNA]</scope>
    <source>
        <strain evidence="4 5">HR1</strain>
    </source>
</reference>
<evidence type="ECO:0000256" key="2">
    <source>
        <dbReference type="PROSITE-ProRule" id="PRU00035"/>
    </source>
</evidence>
<dbReference type="PANTHER" id="PTHR45926">
    <property type="entry name" value="OSJNBA0053K19.4 PROTEIN"/>
    <property type="match status" value="1"/>
</dbReference>
<dbReference type="InterPro" id="IPR001487">
    <property type="entry name" value="Bromodomain"/>
</dbReference>
<evidence type="ECO:0000313" key="5">
    <source>
        <dbReference type="Proteomes" id="UP000247702"/>
    </source>
</evidence>
<dbReference type="PRINTS" id="PR00503">
    <property type="entry name" value="BROMODOMAIN"/>
</dbReference>
<organism evidence="4 5">
    <name type="scientific">Rhizophagus clarus</name>
    <dbReference type="NCBI Taxonomy" id="94130"/>
    <lineage>
        <taxon>Eukaryota</taxon>
        <taxon>Fungi</taxon>
        <taxon>Fungi incertae sedis</taxon>
        <taxon>Mucoromycota</taxon>
        <taxon>Glomeromycotina</taxon>
        <taxon>Glomeromycetes</taxon>
        <taxon>Glomerales</taxon>
        <taxon>Glomeraceae</taxon>
        <taxon>Rhizophagus</taxon>
    </lineage>
</organism>
<dbReference type="AlphaFoldDB" id="A0A2Z6RK40"/>
<feature type="domain" description="Bromo" evidence="3">
    <location>
        <begin position="187"/>
        <end position="269"/>
    </location>
</feature>
<evidence type="ECO:0000259" key="3">
    <source>
        <dbReference type="PROSITE" id="PS50014"/>
    </source>
</evidence>
<dbReference type="Gene3D" id="1.20.920.10">
    <property type="entry name" value="Bromodomain-like"/>
    <property type="match status" value="1"/>
</dbReference>
<dbReference type="Pfam" id="PF00439">
    <property type="entry name" value="Bromodomain"/>
    <property type="match status" value="1"/>
</dbReference>
<name>A0A2Z6RK40_9GLOM</name>
<keyword evidence="1 2" id="KW-0103">Bromodomain</keyword>
<dbReference type="SMART" id="SM00297">
    <property type="entry name" value="BROMO"/>
    <property type="match status" value="1"/>
</dbReference>
<keyword evidence="5" id="KW-1185">Reference proteome</keyword>
<protein>
    <recommendedName>
        <fullName evidence="3">Bromo domain-containing protein</fullName>
    </recommendedName>
</protein>
<evidence type="ECO:0000313" key="4">
    <source>
        <dbReference type="EMBL" id="GBC02521.1"/>
    </source>
</evidence>
<dbReference type="EMBL" id="BEXD01003833">
    <property type="protein sequence ID" value="GBC02521.1"/>
    <property type="molecule type" value="Genomic_DNA"/>
</dbReference>
<dbReference type="GO" id="GO:0006325">
    <property type="term" value="P:chromatin organization"/>
    <property type="evidence" value="ECO:0007669"/>
    <property type="project" value="UniProtKB-ARBA"/>
</dbReference>